<reference evidence="1 2" key="1">
    <citation type="submission" date="2021-01" db="EMBL/GenBank/DDBJ databases">
        <title>Genomic Encyclopedia of Type Strains, Phase IV (KMG-IV): sequencing the most valuable type-strain genomes for metagenomic binning, comparative biology and taxonomic classification.</title>
        <authorList>
            <person name="Goeker M."/>
        </authorList>
    </citation>
    <scope>NUCLEOTIDE SEQUENCE [LARGE SCALE GENOMIC DNA]</scope>
    <source>
        <strain evidence="1 2">DSM 105482</strain>
    </source>
</reference>
<name>A0ABS2QKV0_9BACI</name>
<keyword evidence="2" id="KW-1185">Reference proteome</keyword>
<proteinExistence type="predicted"/>
<accession>A0ABS2QKV0</accession>
<dbReference type="EMBL" id="JAFBFI010000015">
    <property type="protein sequence ID" value="MBM7693802.1"/>
    <property type="molecule type" value="Genomic_DNA"/>
</dbReference>
<comment type="caution">
    <text evidence="1">The sequence shown here is derived from an EMBL/GenBank/DDBJ whole genome shotgun (WGS) entry which is preliminary data.</text>
</comment>
<protein>
    <submittedName>
        <fullName evidence="1">Uncharacterized protein</fullName>
    </submittedName>
</protein>
<organism evidence="1 2">
    <name type="scientific">Peribacillus deserti</name>
    <dbReference type="NCBI Taxonomy" id="673318"/>
    <lineage>
        <taxon>Bacteria</taxon>
        <taxon>Bacillati</taxon>
        <taxon>Bacillota</taxon>
        <taxon>Bacilli</taxon>
        <taxon>Bacillales</taxon>
        <taxon>Bacillaceae</taxon>
        <taxon>Peribacillus</taxon>
    </lineage>
</organism>
<sequence>MENSYSSEGNRILEGTSSIKKLCANCFWMESDKFGPLCHYTDRHNEEEAVRLTAHCAYDYSCKFWRFEPNKYGKD</sequence>
<gene>
    <name evidence="1" type="ORF">JOC77_003246</name>
</gene>
<dbReference type="Proteomes" id="UP000823486">
    <property type="component" value="Unassembled WGS sequence"/>
</dbReference>
<evidence type="ECO:0000313" key="2">
    <source>
        <dbReference type="Proteomes" id="UP000823486"/>
    </source>
</evidence>
<evidence type="ECO:0000313" key="1">
    <source>
        <dbReference type="EMBL" id="MBM7693802.1"/>
    </source>
</evidence>